<comment type="caution">
    <text evidence="5">The sequence shown here is derived from an EMBL/GenBank/DDBJ whole genome shotgun (WGS) entry which is preliminary data.</text>
</comment>
<keyword evidence="1" id="KW-0805">Transcription regulation</keyword>
<evidence type="ECO:0000256" key="2">
    <source>
        <dbReference type="ARBA" id="ARBA00023125"/>
    </source>
</evidence>
<protein>
    <submittedName>
        <fullName evidence="5">Crp/Fnr family transcriptional regulator</fullName>
    </submittedName>
</protein>
<dbReference type="SUPFAM" id="SSF46785">
    <property type="entry name" value="Winged helix' DNA-binding domain"/>
    <property type="match status" value="1"/>
</dbReference>
<evidence type="ECO:0000313" key="5">
    <source>
        <dbReference type="EMBL" id="MDO1584284.1"/>
    </source>
</evidence>
<accession>A0ABT8T1K1</accession>
<dbReference type="Pfam" id="PF13545">
    <property type="entry name" value="HTH_Crp_2"/>
    <property type="match status" value="1"/>
</dbReference>
<dbReference type="RefSeq" id="WP_302078511.1">
    <property type="nucleotide sequence ID" value="NZ_JAUKWQ010000007.1"/>
</dbReference>
<dbReference type="EMBL" id="JAUKWQ010000007">
    <property type="protein sequence ID" value="MDO1584284.1"/>
    <property type="molecule type" value="Genomic_DNA"/>
</dbReference>
<evidence type="ECO:0000256" key="1">
    <source>
        <dbReference type="ARBA" id="ARBA00023015"/>
    </source>
</evidence>
<evidence type="ECO:0000259" key="4">
    <source>
        <dbReference type="PROSITE" id="PS51063"/>
    </source>
</evidence>
<proteinExistence type="predicted"/>
<gene>
    <name evidence="5" type="ORF">Q2T52_19535</name>
</gene>
<dbReference type="InterPro" id="IPR018490">
    <property type="entry name" value="cNMP-bd_dom_sf"/>
</dbReference>
<dbReference type="Pfam" id="PF00027">
    <property type="entry name" value="cNMP_binding"/>
    <property type="match status" value="1"/>
</dbReference>
<organism evidence="5 6">
    <name type="scientific">Rhizobium oryzicola</name>
    <dbReference type="NCBI Taxonomy" id="1232668"/>
    <lineage>
        <taxon>Bacteria</taxon>
        <taxon>Pseudomonadati</taxon>
        <taxon>Pseudomonadota</taxon>
        <taxon>Alphaproteobacteria</taxon>
        <taxon>Hyphomicrobiales</taxon>
        <taxon>Rhizobiaceae</taxon>
        <taxon>Rhizobium/Agrobacterium group</taxon>
        <taxon>Rhizobium</taxon>
    </lineage>
</organism>
<keyword evidence="3" id="KW-0804">Transcription</keyword>
<name>A0ABT8T1K1_9HYPH</name>
<dbReference type="Gene3D" id="1.10.10.10">
    <property type="entry name" value="Winged helix-like DNA-binding domain superfamily/Winged helix DNA-binding domain"/>
    <property type="match status" value="1"/>
</dbReference>
<dbReference type="InterPro" id="IPR012318">
    <property type="entry name" value="HTH_CRP"/>
</dbReference>
<dbReference type="SUPFAM" id="SSF51206">
    <property type="entry name" value="cAMP-binding domain-like"/>
    <property type="match status" value="1"/>
</dbReference>
<dbReference type="PROSITE" id="PS51063">
    <property type="entry name" value="HTH_CRP_2"/>
    <property type="match status" value="1"/>
</dbReference>
<reference evidence="5" key="2">
    <citation type="submission" date="2023-07" db="EMBL/GenBank/DDBJ databases">
        <authorList>
            <person name="Sun H."/>
        </authorList>
    </citation>
    <scope>NUCLEOTIDE SEQUENCE</scope>
    <source>
        <strain evidence="5">05753</strain>
    </source>
</reference>
<dbReference type="CDD" id="cd00038">
    <property type="entry name" value="CAP_ED"/>
    <property type="match status" value="1"/>
</dbReference>
<reference evidence="5" key="1">
    <citation type="journal article" date="2015" name="Int. J. Syst. Evol. Microbiol.">
        <title>Rhizobium oryzicola sp. nov., potential plant-growth-promoting endophytic bacteria isolated from rice roots.</title>
        <authorList>
            <person name="Zhang X.X."/>
            <person name="Gao J.S."/>
            <person name="Cao Y.H."/>
            <person name="Sheirdil R.A."/>
            <person name="Wang X.C."/>
            <person name="Zhang L."/>
        </authorList>
    </citation>
    <scope>NUCLEOTIDE SEQUENCE</scope>
    <source>
        <strain evidence="5">05753</strain>
    </source>
</reference>
<dbReference type="Gene3D" id="2.60.120.10">
    <property type="entry name" value="Jelly Rolls"/>
    <property type="match status" value="1"/>
</dbReference>
<dbReference type="Proteomes" id="UP001169006">
    <property type="component" value="Unassembled WGS sequence"/>
</dbReference>
<dbReference type="InterPro" id="IPR000595">
    <property type="entry name" value="cNMP-bd_dom"/>
</dbReference>
<dbReference type="InterPro" id="IPR036388">
    <property type="entry name" value="WH-like_DNA-bd_sf"/>
</dbReference>
<keyword evidence="2" id="KW-0238">DNA-binding</keyword>
<sequence>MVTTKSLIPPRIPCDLCPIGRRPHFRNFTQEELGFVQSFKIGELSVDPGATVISEGERHPQLYTVLTGWGYRYKILEDGRRQILNYVLPGDLVGLQGNLMAEMMHSVEALTRLTLCTFERDKLTTLFRDHPSLAYDLTWIASREESMLDEHLLSIGRRTALERAAYLLAFLDTRAEMTGVFVEGGPNILPLTQQHVADTLGLSLVHTNKTLRKLADMGMVRWLDRGCEVLDQRRLFDLAGWRPTKEGPRPFI</sequence>
<evidence type="ECO:0000313" key="6">
    <source>
        <dbReference type="Proteomes" id="UP001169006"/>
    </source>
</evidence>
<dbReference type="InterPro" id="IPR036390">
    <property type="entry name" value="WH_DNA-bd_sf"/>
</dbReference>
<keyword evidence="6" id="KW-1185">Reference proteome</keyword>
<evidence type="ECO:0000256" key="3">
    <source>
        <dbReference type="ARBA" id="ARBA00023163"/>
    </source>
</evidence>
<dbReference type="InterPro" id="IPR014710">
    <property type="entry name" value="RmlC-like_jellyroll"/>
</dbReference>
<feature type="domain" description="HTH crp-type" evidence="4">
    <location>
        <begin position="158"/>
        <end position="233"/>
    </location>
</feature>